<dbReference type="PROSITE" id="PS50011">
    <property type="entry name" value="PROTEIN_KINASE_DOM"/>
    <property type="match status" value="1"/>
</dbReference>
<keyword evidence="5 11" id="KW-0418">Kinase</keyword>
<feature type="region of interest" description="Disordered" evidence="9">
    <location>
        <begin position="28"/>
        <end position="77"/>
    </location>
</feature>
<evidence type="ECO:0000256" key="4">
    <source>
        <dbReference type="ARBA" id="ARBA00022741"/>
    </source>
</evidence>
<keyword evidence="6" id="KW-0067">ATP-binding</keyword>
<evidence type="ECO:0000256" key="9">
    <source>
        <dbReference type="SAM" id="MobiDB-lite"/>
    </source>
</evidence>
<keyword evidence="2" id="KW-0723">Serine/threonine-protein kinase</keyword>
<keyword evidence="4" id="KW-0547">Nucleotide-binding</keyword>
<evidence type="ECO:0000313" key="11">
    <source>
        <dbReference type="EMBL" id="MBG6134567.1"/>
    </source>
</evidence>
<dbReference type="EC" id="2.7.11.1" evidence="1"/>
<keyword evidence="12" id="KW-1185">Reference proteome</keyword>
<feature type="compositionally biased region" description="Low complexity" evidence="9">
    <location>
        <begin position="28"/>
        <end position="50"/>
    </location>
</feature>
<protein>
    <recommendedName>
        <fullName evidence="1">non-specific serine/threonine protein kinase</fullName>
        <ecNumber evidence="1">2.7.11.1</ecNumber>
    </recommendedName>
</protein>
<dbReference type="Gene3D" id="1.25.40.10">
    <property type="entry name" value="Tetratricopeptide repeat domain"/>
    <property type="match status" value="1"/>
</dbReference>
<name>A0A8J7KUX3_9ACTN</name>
<evidence type="ECO:0000256" key="2">
    <source>
        <dbReference type="ARBA" id="ARBA00022527"/>
    </source>
</evidence>
<feature type="domain" description="Protein kinase" evidence="10">
    <location>
        <begin position="148"/>
        <end position="429"/>
    </location>
</feature>
<comment type="caution">
    <text evidence="11">The sequence shown here is derived from an EMBL/GenBank/DDBJ whole genome shotgun (WGS) entry which is preliminary data.</text>
</comment>
<dbReference type="Pfam" id="PF00069">
    <property type="entry name" value="Pkinase"/>
    <property type="match status" value="1"/>
</dbReference>
<dbReference type="InterPro" id="IPR011990">
    <property type="entry name" value="TPR-like_helical_dom_sf"/>
</dbReference>
<evidence type="ECO:0000256" key="6">
    <source>
        <dbReference type="ARBA" id="ARBA00022840"/>
    </source>
</evidence>
<reference evidence="11" key="1">
    <citation type="submission" date="2020-11" db="EMBL/GenBank/DDBJ databases">
        <title>Sequencing the genomes of 1000 actinobacteria strains.</title>
        <authorList>
            <person name="Klenk H.-P."/>
        </authorList>
    </citation>
    <scope>NUCLEOTIDE SEQUENCE</scope>
    <source>
        <strain evidence="11">DSM 45356</strain>
    </source>
</reference>
<dbReference type="InterPro" id="IPR000719">
    <property type="entry name" value="Prot_kinase_dom"/>
</dbReference>
<comment type="catalytic activity">
    <reaction evidence="7">
        <text>L-threonyl-[protein] + ATP = O-phospho-L-threonyl-[protein] + ADP + H(+)</text>
        <dbReference type="Rhea" id="RHEA:46608"/>
        <dbReference type="Rhea" id="RHEA-COMP:11060"/>
        <dbReference type="Rhea" id="RHEA-COMP:11605"/>
        <dbReference type="ChEBI" id="CHEBI:15378"/>
        <dbReference type="ChEBI" id="CHEBI:30013"/>
        <dbReference type="ChEBI" id="CHEBI:30616"/>
        <dbReference type="ChEBI" id="CHEBI:61977"/>
        <dbReference type="ChEBI" id="CHEBI:456216"/>
        <dbReference type="EC" id="2.7.11.1"/>
    </reaction>
</comment>
<dbReference type="Pfam" id="PF16918">
    <property type="entry name" value="PknG_TPR"/>
    <property type="match status" value="1"/>
</dbReference>
<dbReference type="Gene3D" id="1.10.510.10">
    <property type="entry name" value="Transferase(Phosphotransferase) domain 1"/>
    <property type="match status" value="1"/>
</dbReference>
<dbReference type="SUPFAM" id="SSF56112">
    <property type="entry name" value="Protein kinase-like (PK-like)"/>
    <property type="match status" value="1"/>
</dbReference>
<dbReference type="GO" id="GO:0004674">
    <property type="term" value="F:protein serine/threonine kinase activity"/>
    <property type="evidence" value="ECO:0007669"/>
    <property type="project" value="UniProtKB-KW"/>
</dbReference>
<dbReference type="FunFam" id="1.10.510.10:FF:000306">
    <property type="entry name" value="Serine/threonine protein kinase"/>
    <property type="match status" value="1"/>
</dbReference>
<dbReference type="EMBL" id="JADOUF010000001">
    <property type="protein sequence ID" value="MBG6134567.1"/>
    <property type="molecule type" value="Genomic_DNA"/>
</dbReference>
<evidence type="ECO:0000313" key="12">
    <source>
        <dbReference type="Proteomes" id="UP000622552"/>
    </source>
</evidence>
<dbReference type="PANTHER" id="PTHR24363:SF0">
    <property type="entry name" value="SERINE_THREONINE KINASE LIKE DOMAIN CONTAINING 1"/>
    <property type="match status" value="1"/>
</dbReference>
<dbReference type="AlphaFoldDB" id="A0A8J7KUX3"/>
<gene>
    <name evidence="11" type="ORF">IW245_000761</name>
</gene>
<dbReference type="InterPro" id="IPR031636">
    <property type="entry name" value="PknG_TPR"/>
</dbReference>
<organism evidence="11 12">
    <name type="scientific">Longispora fulva</name>
    <dbReference type="NCBI Taxonomy" id="619741"/>
    <lineage>
        <taxon>Bacteria</taxon>
        <taxon>Bacillati</taxon>
        <taxon>Actinomycetota</taxon>
        <taxon>Actinomycetes</taxon>
        <taxon>Micromonosporales</taxon>
        <taxon>Micromonosporaceae</taxon>
        <taxon>Longispora</taxon>
    </lineage>
</organism>
<dbReference type="PANTHER" id="PTHR24363">
    <property type="entry name" value="SERINE/THREONINE PROTEIN KINASE"/>
    <property type="match status" value="1"/>
</dbReference>
<dbReference type="FunFam" id="3.30.200.20:FF:000205">
    <property type="entry name" value="Serine/threonine protein kinase"/>
    <property type="match status" value="1"/>
</dbReference>
<dbReference type="InterPro" id="IPR011009">
    <property type="entry name" value="Kinase-like_dom_sf"/>
</dbReference>
<evidence type="ECO:0000256" key="5">
    <source>
        <dbReference type="ARBA" id="ARBA00022777"/>
    </source>
</evidence>
<dbReference type="Proteomes" id="UP000622552">
    <property type="component" value="Unassembled WGS sequence"/>
</dbReference>
<dbReference type="GO" id="GO:0005524">
    <property type="term" value="F:ATP binding"/>
    <property type="evidence" value="ECO:0007669"/>
    <property type="project" value="UniProtKB-KW"/>
</dbReference>
<sequence>MTMCARPGCTGSLQDGYCDVCGMAAAPRPTAPSRPAGTAPSTRGSSRGSTRGSGRGSGRTGSTSTRRRGQLGAGLVEIPPIPYRDPATAVLASPQVAEAKRYCSACSDPVGRAAEGRPARTEGFCRKCGTGYSFTPKLAAGDLVAGQYEVLGCLAHGGLGWIYLARDRNVSGRWVVLKGLLDSGDADAMAAALAEQRFLAEVEHPTILKIYNFVQHPDPKSGALVGYIVMEYVGGQSLKQILLARREAAGRVDPLSVEQAIAYMLEVLPALGHLHSLGLVYCDLKPDNVIQSEEQLKLIDLGGVRRLDDVAGAIYGTVGYQAPEIAEEGPSVSSDLYTVGRTLAVLSFDFRGYGTTFVHDLPDRADVPVLAAHGSYDRFLRRACDPDPDRRFGSAAEMSDQLTGVLREILAAQDGQPRPAPSTMFGPELDAIGARPLEGPADRVFAALDPAVAAVALPTPLADPADPAARFLAGLAAASPAALVAALPGAPVASVEVGLRLARAHLQLGRPDQAGPVLAALTDDDWRIDWYQGLVALATGRPAQAADIFDDLYALLPGEPAVRLALAVADEAAGDTDGARRGYATVWRTDHSYLSAAFGLARVHLAAGDGERAVAALESVPATSSHHVPARLAAVAARVRGLAPAQLDADRLRAAAAQLAQLDLEPVRHDRHAAELLEAAVGWLRFHRPGTGAAGAGVLGEQLAERPLRARLERAYRSLARAATSRAERHTLVVRANAVRPRTLI</sequence>
<dbReference type="SUPFAM" id="SSF48452">
    <property type="entry name" value="TPR-like"/>
    <property type="match status" value="1"/>
</dbReference>
<evidence type="ECO:0000256" key="8">
    <source>
        <dbReference type="ARBA" id="ARBA00048679"/>
    </source>
</evidence>
<evidence type="ECO:0000256" key="3">
    <source>
        <dbReference type="ARBA" id="ARBA00022679"/>
    </source>
</evidence>
<dbReference type="CDD" id="cd14014">
    <property type="entry name" value="STKc_PknB_like"/>
    <property type="match status" value="1"/>
</dbReference>
<comment type="catalytic activity">
    <reaction evidence="8">
        <text>L-seryl-[protein] + ATP = O-phospho-L-seryl-[protein] + ADP + H(+)</text>
        <dbReference type="Rhea" id="RHEA:17989"/>
        <dbReference type="Rhea" id="RHEA-COMP:9863"/>
        <dbReference type="Rhea" id="RHEA-COMP:11604"/>
        <dbReference type="ChEBI" id="CHEBI:15378"/>
        <dbReference type="ChEBI" id="CHEBI:29999"/>
        <dbReference type="ChEBI" id="CHEBI:30616"/>
        <dbReference type="ChEBI" id="CHEBI:83421"/>
        <dbReference type="ChEBI" id="CHEBI:456216"/>
        <dbReference type="EC" id="2.7.11.1"/>
    </reaction>
</comment>
<dbReference type="Pfam" id="PF16919">
    <property type="entry name" value="PknG_rubred"/>
    <property type="match status" value="1"/>
</dbReference>
<proteinExistence type="predicted"/>
<evidence type="ECO:0000259" key="10">
    <source>
        <dbReference type="PROSITE" id="PS50011"/>
    </source>
</evidence>
<evidence type="ECO:0000256" key="1">
    <source>
        <dbReference type="ARBA" id="ARBA00012513"/>
    </source>
</evidence>
<keyword evidence="3 11" id="KW-0808">Transferase</keyword>
<evidence type="ECO:0000256" key="7">
    <source>
        <dbReference type="ARBA" id="ARBA00047899"/>
    </source>
</evidence>
<dbReference type="SMART" id="SM00220">
    <property type="entry name" value="S_TKc"/>
    <property type="match status" value="1"/>
</dbReference>
<dbReference type="Gene3D" id="3.30.200.20">
    <property type="entry name" value="Phosphorylase Kinase, domain 1"/>
    <property type="match status" value="1"/>
</dbReference>
<dbReference type="InterPro" id="IPR031634">
    <property type="entry name" value="PknG_rubred"/>
</dbReference>
<accession>A0A8J7KUX3</accession>